<evidence type="ECO:0000313" key="7">
    <source>
        <dbReference type="EMBL" id="OYD25298.1"/>
    </source>
</evidence>
<dbReference type="Gene3D" id="1.10.10.60">
    <property type="entry name" value="Homeodomain-like"/>
    <property type="match status" value="2"/>
</dbReference>
<keyword evidence="5" id="KW-0804">Transcription</keyword>
<dbReference type="AlphaFoldDB" id="A0A235CL23"/>
<evidence type="ECO:0000256" key="3">
    <source>
        <dbReference type="ARBA" id="ARBA00023125"/>
    </source>
</evidence>
<name>A0A235CL23_9GAMM</name>
<dbReference type="InterPro" id="IPR020449">
    <property type="entry name" value="Tscrpt_reg_AraC-type_HTH"/>
</dbReference>
<dbReference type="OrthoDB" id="5949386at2"/>
<dbReference type="PANTHER" id="PTHR11019">
    <property type="entry name" value="HTH-TYPE TRANSCRIPTIONAL REGULATOR NIMR"/>
    <property type="match status" value="1"/>
</dbReference>
<organism evidence="7 8">
    <name type="scientific">Oceanimonas baumannii</name>
    <dbReference type="NCBI Taxonomy" id="129578"/>
    <lineage>
        <taxon>Bacteria</taxon>
        <taxon>Pseudomonadati</taxon>
        <taxon>Pseudomonadota</taxon>
        <taxon>Gammaproteobacteria</taxon>
        <taxon>Aeromonadales</taxon>
        <taxon>Aeromonadaceae</taxon>
        <taxon>Oceanimonas</taxon>
    </lineage>
</organism>
<dbReference type="InterPro" id="IPR003313">
    <property type="entry name" value="AraC-bd"/>
</dbReference>
<keyword evidence="3" id="KW-0238">DNA-binding</keyword>
<evidence type="ECO:0000256" key="4">
    <source>
        <dbReference type="ARBA" id="ARBA00023159"/>
    </source>
</evidence>
<dbReference type="Pfam" id="PF02311">
    <property type="entry name" value="AraC_binding"/>
    <property type="match status" value="1"/>
</dbReference>
<proteinExistence type="predicted"/>
<evidence type="ECO:0000256" key="2">
    <source>
        <dbReference type="ARBA" id="ARBA00023015"/>
    </source>
</evidence>
<dbReference type="InterPro" id="IPR011051">
    <property type="entry name" value="RmlC_Cupin_sf"/>
</dbReference>
<sequence>MKYREKDIQQQLLDQLAQLEQLPRPVLGQRWSLPNQAIHTQHAHPWVQLSYAAEGVLMVDTPHARFVAPPNRAVWIPPGLTHGVQCATGTQIRSLYIAPAAIPPRPCEVVHISPLLRELILAFSHFEEEYNEAGAEGRLVSVLLDRLAMAPACALMLPWPADKKLAGICHYLAEHPDCRRPMQHFSRQLGVSDKTLGRYFVRDTGMNFRQWRQRARLLAALPLLEKRQRITDVALECGYDSLSAFIAAFSQLLGCTPGDFMSRKEHRADNK</sequence>
<dbReference type="EMBL" id="NQJF01000004">
    <property type="protein sequence ID" value="OYD25298.1"/>
    <property type="molecule type" value="Genomic_DNA"/>
</dbReference>
<dbReference type="PRINTS" id="PR00032">
    <property type="entry name" value="HTHARAC"/>
</dbReference>
<dbReference type="Gene3D" id="2.60.120.10">
    <property type="entry name" value="Jelly Rolls"/>
    <property type="match status" value="1"/>
</dbReference>
<dbReference type="Proteomes" id="UP000243640">
    <property type="component" value="Unassembled WGS sequence"/>
</dbReference>
<dbReference type="PROSITE" id="PS01124">
    <property type="entry name" value="HTH_ARAC_FAMILY_2"/>
    <property type="match status" value="1"/>
</dbReference>
<evidence type="ECO:0000256" key="1">
    <source>
        <dbReference type="ARBA" id="ARBA00022491"/>
    </source>
</evidence>
<dbReference type="FunFam" id="1.10.10.60:FF:000132">
    <property type="entry name" value="AraC family transcriptional regulator"/>
    <property type="match status" value="1"/>
</dbReference>
<protein>
    <submittedName>
        <fullName evidence="7">AraC family transcriptional regulator</fullName>
    </submittedName>
</protein>
<keyword evidence="4" id="KW-0010">Activator</keyword>
<evidence type="ECO:0000256" key="5">
    <source>
        <dbReference type="ARBA" id="ARBA00023163"/>
    </source>
</evidence>
<evidence type="ECO:0000313" key="8">
    <source>
        <dbReference type="Proteomes" id="UP000243640"/>
    </source>
</evidence>
<keyword evidence="2" id="KW-0805">Transcription regulation</keyword>
<keyword evidence="1" id="KW-0678">Repressor</keyword>
<dbReference type="PROSITE" id="PS00041">
    <property type="entry name" value="HTH_ARAC_FAMILY_1"/>
    <property type="match status" value="1"/>
</dbReference>
<dbReference type="InterPro" id="IPR014710">
    <property type="entry name" value="RmlC-like_jellyroll"/>
</dbReference>
<dbReference type="CDD" id="cd06124">
    <property type="entry name" value="cupin_NimR-like_N"/>
    <property type="match status" value="1"/>
</dbReference>
<dbReference type="InterPro" id="IPR009057">
    <property type="entry name" value="Homeodomain-like_sf"/>
</dbReference>
<dbReference type="InterPro" id="IPR018062">
    <property type="entry name" value="HTH_AraC-typ_CS"/>
</dbReference>
<dbReference type="SUPFAM" id="SSF51182">
    <property type="entry name" value="RmlC-like cupins"/>
    <property type="match status" value="1"/>
</dbReference>
<dbReference type="GO" id="GO:0043565">
    <property type="term" value="F:sequence-specific DNA binding"/>
    <property type="evidence" value="ECO:0007669"/>
    <property type="project" value="InterPro"/>
</dbReference>
<dbReference type="SUPFAM" id="SSF46689">
    <property type="entry name" value="Homeodomain-like"/>
    <property type="match status" value="1"/>
</dbReference>
<comment type="caution">
    <text evidence="7">The sequence shown here is derived from an EMBL/GenBank/DDBJ whole genome shotgun (WGS) entry which is preliminary data.</text>
</comment>
<dbReference type="SMART" id="SM00342">
    <property type="entry name" value="HTH_ARAC"/>
    <property type="match status" value="1"/>
</dbReference>
<feature type="domain" description="HTH araC/xylS-type" evidence="6">
    <location>
        <begin position="166"/>
        <end position="263"/>
    </location>
</feature>
<gene>
    <name evidence="7" type="ORF">B6S09_06370</name>
</gene>
<dbReference type="PANTHER" id="PTHR11019:SF159">
    <property type="entry name" value="TRANSCRIPTIONAL REGULATOR-RELATED"/>
    <property type="match status" value="1"/>
</dbReference>
<dbReference type="GO" id="GO:0003700">
    <property type="term" value="F:DNA-binding transcription factor activity"/>
    <property type="evidence" value="ECO:0007669"/>
    <property type="project" value="InterPro"/>
</dbReference>
<reference evidence="7 8" key="1">
    <citation type="submission" date="2017-08" db="EMBL/GenBank/DDBJ databases">
        <title>Draft Genome Sequence of the Marine Bacterium Oceanimonas baumannii ATCC 700832.</title>
        <authorList>
            <person name="Mcclelland W.D."/>
            <person name="Brennan M.A."/>
            <person name="Trachtenberg A.M."/>
            <person name="Maclea K.S."/>
        </authorList>
    </citation>
    <scope>NUCLEOTIDE SEQUENCE [LARGE SCALE GENOMIC DNA]</scope>
    <source>
        <strain evidence="7 8">ATCC 700832</strain>
    </source>
</reference>
<accession>A0A235CL23</accession>
<evidence type="ECO:0000259" key="6">
    <source>
        <dbReference type="PROSITE" id="PS01124"/>
    </source>
</evidence>
<dbReference type="InterPro" id="IPR018060">
    <property type="entry name" value="HTH_AraC"/>
</dbReference>
<dbReference type="Pfam" id="PF12833">
    <property type="entry name" value="HTH_18"/>
    <property type="match status" value="1"/>
</dbReference>